<dbReference type="Pfam" id="PF13358">
    <property type="entry name" value="DDE_3"/>
    <property type="match status" value="1"/>
</dbReference>
<name>A0A2P8I9M8_SACCR</name>
<gene>
    <name evidence="2" type="ORF">B0I31_105140</name>
</gene>
<dbReference type="Pfam" id="PF13565">
    <property type="entry name" value="HTH_32"/>
    <property type="match status" value="1"/>
</dbReference>
<dbReference type="GO" id="GO:0003676">
    <property type="term" value="F:nucleic acid binding"/>
    <property type="evidence" value="ECO:0007669"/>
    <property type="project" value="InterPro"/>
</dbReference>
<feature type="domain" description="Tc1-like transposase DDE" evidence="1">
    <location>
        <begin position="183"/>
        <end position="319"/>
    </location>
</feature>
<dbReference type="SUPFAM" id="SSF53098">
    <property type="entry name" value="Ribonuclease H-like"/>
    <property type="match status" value="1"/>
</dbReference>
<dbReference type="EMBL" id="PYAX01000005">
    <property type="protein sequence ID" value="PSL55182.1"/>
    <property type="molecule type" value="Genomic_DNA"/>
</dbReference>
<accession>A0A2P8I9M8</accession>
<proteinExistence type="predicted"/>
<dbReference type="RefSeq" id="WP_245949944.1">
    <property type="nucleotide sequence ID" value="NZ_PYAX01000005.1"/>
</dbReference>
<dbReference type="AlphaFoldDB" id="A0A2P8I9M8"/>
<dbReference type="InterPro" id="IPR012337">
    <property type="entry name" value="RNaseH-like_sf"/>
</dbReference>
<dbReference type="InterPro" id="IPR047655">
    <property type="entry name" value="Transpos_IS630-like"/>
</dbReference>
<dbReference type="Gene3D" id="3.30.420.10">
    <property type="entry name" value="Ribonuclease H-like superfamily/Ribonuclease H"/>
    <property type="match status" value="1"/>
</dbReference>
<sequence>MGRRPEVFVRSLSMEEGRKLARIGRTAKDPVRLRRAIVVLMSAQGQAVPDITSLMQVSADYVRDVIHAFNERGFAALDPKWSGGRPRTIGEAVRERICLIARTSPASWGITAFSTWSLSKLRAHLLDRGTVAAISRETLRRVPHAGGVSWQSTSTWKASSDPDFVTKMHRILDLYDRPPADGRVICVDEFAPLNLMPRKGKAWRPVGSPRRLRATYNRRHGVMHMLAALDLTTGKIHYRIRRRKRHGEFLDLLKALRARWPEQKLYIVADNFSPHRHPDVLGWAADNDVELVFLPTYSSWLNWIEAEFTALRYFALNGTDHRTHTEQNTAVAAYIRWRNARARPKTGFATDSPIRTWTNYPTKVA</sequence>
<protein>
    <submittedName>
        <fullName evidence="2">Transposase</fullName>
    </submittedName>
</protein>
<keyword evidence="3" id="KW-1185">Reference proteome</keyword>
<reference evidence="2 3" key="1">
    <citation type="submission" date="2018-03" db="EMBL/GenBank/DDBJ databases">
        <title>Genomic Encyclopedia of Type Strains, Phase III (KMG-III): the genomes of soil and plant-associated and newly described type strains.</title>
        <authorList>
            <person name="Whitman W."/>
        </authorList>
    </citation>
    <scope>NUCLEOTIDE SEQUENCE [LARGE SCALE GENOMIC DNA]</scope>
    <source>
        <strain evidence="2 3">CGMCC 4.7097</strain>
    </source>
</reference>
<dbReference type="SUPFAM" id="SSF46689">
    <property type="entry name" value="Homeodomain-like"/>
    <property type="match status" value="1"/>
</dbReference>
<dbReference type="InterPro" id="IPR038717">
    <property type="entry name" value="Tc1-like_DDE_dom"/>
</dbReference>
<evidence type="ECO:0000313" key="3">
    <source>
        <dbReference type="Proteomes" id="UP000241118"/>
    </source>
</evidence>
<evidence type="ECO:0000259" key="1">
    <source>
        <dbReference type="Pfam" id="PF13358"/>
    </source>
</evidence>
<evidence type="ECO:0000313" key="2">
    <source>
        <dbReference type="EMBL" id="PSL55182.1"/>
    </source>
</evidence>
<dbReference type="Proteomes" id="UP000241118">
    <property type="component" value="Unassembled WGS sequence"/>
</dbReference>
<dbReference type="InterPro" id="IPR009057">
    <property type="entry name" value="Homeodomain-like_sf"/>
</dbReference>
<comment type="caution">
    <text evidence="2">The sequence shown here is derived from an EMBL/GenBank/DDBJ whole genome shotgun (WGS) entry which is preliminary data.</text>
</comment>
<organism evidence="2 3">
    <name type="scientific">Saccharothrix carnea</name>
    <dbReference type="NCBI Taxonomy" id="1280637"/>
    <lineage>
        <taxon>Bacteria</taxon>
        <taxon>Bacillati</taxon>
        <taxon>Actinomycetota</taxon>
        <taxon>Actinomycetes</taxon>
        <taxon>Pseudonocardiales</taxon>
        <taxon>Pseudonocardiaceae</taxon>
        <taxon>Saccharothrix</taxon>
    </lineage>
</organism>
<dbReference type="InterPro" id="IPR036397">
    <property type="entry name" value="RNaseH_sf"/>
</dbReference>
<dbReference type="NCBIfam" id="NF033545">
    <property type="entry name" value="transpos_IS630"/>
    <property type="match status" value="1"/>
</dbReference>